<dbReference type="Proteomes" id="UP000235786">
    <property type="component" value="Unassembled WGS sequence"/>
</dbReference>
<organism evidence="2 3">
    <name type="scientific">Hyaloscypha variabilis (strain UAMH 11265 / GT02V1 / F)</name>
    <name type="common">Meliniomyces variabilis</name>
    <dbReference type="NCBI Taxonomy" id="1149755"/>
    <lineage>
        <taxon>Eukaryota</taxon>
        <taxon>Fungi</taxon>
        <taxon>Dikarya</taxon>
        <taxon>Ascomycota</taxon>
        <taxon>Pezizomycotina</taxon>
        <taxon>Leotiomycetes</taxon>
        <taxon>Helotiales</taxon>
        <taxon>Hyaloscyphaceae</taxon>
        <taxon>Hyaloscypha</taxon>
        <taxon>Hyaloscypha variabilis</taxon>
    </lineage>
</organism>
<name>A0A2J6RRQ0_HYAVF</name>
<proteinExistence type="predicted"/>
<dbReference type="EMBL" id="KZ613944">
    <property type="protein sequence ID" value="PMD41206.1"/>
    <property type="molecule type" value="Genomic_DNA"/>
</dbReference>
<dbReference type="AlphaFoldDB" id="A0A2J6RRQ0"/>
<evidence type="ECO:0000313" key="3">
    <source>
        <dbReference type="Proteomes" id="UP000235786"/>
    </source>
</evidence>
<accession>A0A2J6RRQ0</accession>
<protein>
    <submittedName>
        <fullName evidence="2">Uncharacterized protein</fullName>
    </submittedName>
</protein>
<evidence type="ECO:0000313" key="2">
    <source>
        <dbReference type="EMBL" id="PMD41206.1"/>
    </source>
</evidence>
<gene>
    <name evidence="2" type="ORF">L207DRAFT_632672</name>
</gene>
<feature type="region of interest" description="Disordered" evidence="1">
    <location>
        <begin position="871"/>
        <end position="900"/>
    </location>
</feature>
<reference evidence="2 3" key="1">
    <citation type="submission" date="2016-04" db="EMBL/GenBank/DDBJ databases">
        <title>A degradative enzymes factory behind the ericoid mycorrhizal symbiosis.</title>
        <authorList>
            <consortium name="DOE Joint Genome Institute"/>
            <person name="Martino E."/>
            <person name="Morin E."/>
            <person name="Grelet G."/>
            <person name="Kuo A."/>
            <person name="Kohler A."/>
            <person name="Daghino S."/>
            <person name="Barry K."/>
            <person name="Choi C."/>
            <person name="Cichocki N."/>
            <person name="Clum A."/>
            <person name="Copeland A."/>
            <person name="Hainaut M."/>
            <person name="Haridas S."/>
            <person name="Labutti K."/>
            <person name="Lindquist E."/>
            <person name="Lipzen A."/>
            <person name="Khouja H.-R."/>
            <person name="Murat C."/>
            <person name="Ohm R."/>
            <person name="Olson A."/>
            <person name="Spatafora J."/>
            <person name="Veneault-Fourrey C."/>
            <person name="Henrissat B."/>
            <person name="Grigoriev I."/>
            <person name="Martin F."/>
            <person name="Perotto S."/>
        </authorList>
    </citation>
    <scope>NUCLEOTIDE SEQUENCE [LARGE SCALE GENOMIC DNA]</scope>
    <source>
        <strain evidence="2 3">F</strain>
    </source>
</reference>
<evidence type="ECO:0000256" key="1">
    <source>
        <dbReference type="SAM" id="MobiDB-lite"/>
    </source>
</evidence>
<sequence length="1185" mass="127696">MSDIRVLIVVDGIFSVTTTYPIDPTQPPFGPESDPNFGADAWFTVSHLINTLRNSASPTFTVDTASRGFNAAQNFPNLMNTVADPSATIGGPGPFHFDDPSIDLTFYDEIWLFGFEGYDNGSAVGPVEPTTGEPGGLTESELAAITSFMEGGGGLLAAGDHDGLGSGMCGRIPRCRYMRKWYSSADSSTGQPPLAGAVAAPNWPGYGPNRQDTLQKGATDANNDTFFFDDQSDDIPQTLTLVLPSHPVVQGATGPLTVYPDHMHEGEVVVPTGAQLQQTAVTDSTLSFADPGFTEFPAIGGYQEVPKILATSAAGSGGIVGSTSGHVTVVPPGAPEDLRCENKNFSADGSTCIVRTNNTLAAYDGATVNVGRIVTDSSFHHFLDLNLLGDPCSKIPTKINGFNASASGQAVLRELSAFYVNTATWLAWPERQFYFVIGKNNYGFDEVTDVSSYSGAFYLFLEGRTPGVVGASPTITFSGSFNNKNIPGLKFIGPTITYDIGDTGANINVMQRIRYEYGIRFEALADDPFPAPGNPPVPFTLQATINIQGKDFRSPPAEFFLVGGEDPYFTNINDSARNVSYLSQDLRVFTITPTTNNEKFINVPFTFQGGNPTTLDTAAGYTYIQNLISWLNRNIGYQTPGGFTPPNTNVSDPLDTLLPDQNGALNGDSSVTPFTGPNINYNFAIARVRMKSSSGSAAASNVKVFFRLFTTQTFDTDFINATTATTSADPNVTYPSNGSPLNPSFPLPGTDGSGAINGCSLPFFATANSDNNPADYNSPGVNNQTIPGGEGYTWAFFGCFLNVNDATNEFGDATSQYGRHPVQHWLAGSAHNCLVAQIAYEFAPIENTGGVIEYPGNSDKLAQRNLQVTTSGNPGFPATHRVPQTIDVRPSPPPQSTSGRSILRYPDEMMIDWGQTPVGSVVSIYWPQVSAASVVKLAQQLYPAQTLAAPDAQTIQCTVGGPVTYIPIPSGAGGSYAALMTIDLPDSIRVGNEFDVLVRRITTKQVVKQRDSNDRSNQLLWRYVSGSFLARLAVQKESTILPADENLLAILTWRLTIIGATNRWYPVLQRYISDLSARIVGMGGDPSKIPPSPNGYQLPAPIPIPGPGHKHSYTGKVIRIRYDRFGDFEGFTLLEKDGREHAFHGRERKVEELVRRAWAERMLISVVVERHDSDWPASIVLERPN</sequence>
<keyword evidence="3" id="KW-1185">Reference proteome</keyword>
<dbReference type="OrthoDB" id="2019572at2759"/>